<sequence>MEASNATTADMMASIRSGSSALEVAEEVLLIISASISFAGCTFIFTTWKNFTAPNYLSRRIVASIGLAGLFTAFGFFMSVIVNGLGENYRRQESLCYVQALTLQYFYLASYLWTGCFAFHLYQIFIIRNEYPEKFLWMYRVVGWGVPGFGVAFLVLRQLTGHVGVGGADRRWCWITVHRSDDVDAWDSTGALQQFLLFYLPILCVFVFNATIYVLIVRFLAADPMAERFKQKVLLYLVVYFLCSMWGCINRLIQAIRKDHQPCKVITLLECICDPLQPLLNAVVYGMNKQSLNAYKERFCSAWLYASLPSSDEEESGLDDDSEGDGGHHSKNLVDSGDFERGDGYYLSREIRRKLTYPLPIEEDYAVSDLKTALLHPERERVAM</sequence>
<dbReference type="PANTHER" id="PTHR23112">
    <property type="entry name" value="G PROTEIN-COUPLED RECEPTOR 157-RELATED"/>
    <property type="match status" value="1"/>
</dbReference>
<dbReference type="EMBL" id="DAKRPA010000011">
    <property type="protein sequence ID" value="DBA04108.1"/>
    <property type="molecule type" value="Genomic_DNA"/>
</dbReference>
<feature type="transmembrane region" description="Helical" evidence="6">
    <location>
        <begin position="105"/>
        <end position="125"/>
    </location>
</feature>
<evidence type="ECO:0000313" key="8">
    <source>
        <dbReference type="EMBL" id="DBA04108.1"/>
    </source>
</evidence>
<evidence type="ECO:0000313" key="9">
    <source>
        <dbReference type="Proteomes" id="UP001146120"/>
    </source>
</evidence>
<organism evidence="8 9">
    <name type="scientific">Lagenidium giganteum</name>
    <dbReference type="NCBI Taxonomy" id="4803"/>
    <lineage>
        <taxon>Eukaryota</taxon>
        <taxon>Sar</taxon>
        <taxon>Stramenopiles</taxon>
        <taxon>Oomycota</taxon>
        <taxon>Peronosporomycetes</taxon>
        <taxon>Pythiales</taxon>
        <taxon>Pythiaceae</taxon>
    </lineage>
</organism>
<evidence type="ECO:0000256" key="6">
    <source>
        <dbReference type="SAM" id="Phobius"/>
    </source>
</evidence>
<accession>A0AAV2Z9K5</accession>
<dbReference type="GO" id="GO:0004930">
    <property type="term" value="F:G protein-coupled receptor activity"/>
    <property type="evidence" value="ECO:0007669"/>
    <property type="project" value="InterPro"/>
</dbReference>
<dbReference type="GO" id="GO:0030552">
    <property type="term" value="F:cAMP binding"/>
    <property type="evidence" value="ECO:0007669"/>
    <property type="project" value="InterPro"/>
</dbReference>
<feature type="transmembrane region" description="Helical" evidence="6">
    <location>
        <begin position="28"/>
        <end position="48"/>
    </location>
</feature>
<keyword evidence="3 6" id="KW-1133">Transmembrane helix</keyword>
<dbReference type="SUPFAM" id="SSF81321">
    <property type="entry name" value="Family A G protein-coupled receptor-like"/>
    <property type="match status" value="1"/>
</dbReference>
<feature type="domain" description="G-protein coupled receptors family 2 profile 2" evidence="7">
    <location>
        <begin position="26"/>
        <end position="220"/>
    </location>
</feature>
<evidence type="ECO:0000259" key="7">
    <source>
        <dbReference type="PROSITE" id="PS50261"/>
    </source>
</evidence>
<comment type="caution">
    <text evidence="8">The sequence shown here is derived from an EMBL/GenBank/DDBJ whole genome shotgun (WGS) entry which is preliminary data.</text>
</comment>
<dbReference type="GO" id="GO:0007166">
    <property type="term" value="P:cell surface receptor signaling pathway"/>
    <property type="evidence" value="ECO:0007669"/>
    <property type="project" value="InterPro"/>
</dbReference>
<feature type="region of interest" description="Disordered" evidence="5">
    <location>
        <begin position="314"/>
        <end position="336"/>
    </location>
</feature>
<evidence type="ECO:0000256" key="2">
    <source>
        <dbReference type="ARBA" id="ARBA00022692"/>
    </source>
</evidence>
<comment type="subcellular location">
    <subcellularLocation>
        <location evidence="1">Membrane</location>
        <topology evidence="1">Multi-pass membrane protein</topology>
    </subcellularLocation>
</comment>
<feature type="transmembrane region" description="Helical" evidence="6">
    <location>
        <begin position="137"/>
        <end position="156"/>
    </location>
</feature>
<dbReference type="Pfam" id="PF05462">
    <property type="entry name" value="Dicty_CAR"/>
    <property type="match status" value="1"/>
</dbReference>
<dbReference type="GO" id="GO:0007189">
    <property type="term" value="P:adenylate cyclase-activating G protein-coupled receptor signaling pathway"/>
    <property type="evidence" value="ECO:0007669"/>
    <property type="project" value="TreeGrafter"/>
</dbReference>
<feature type="transmembrane region" description="Helical" evidence="6">
    <location>
        <begin position="60"/>
        <end position="85"/>
    </location>
</feature>
<reference evidence="8" key="2">
    <citation type="journal article" date="2023" name="Microbiol Resour">
        <title>Decontamination and Annotation of the Draft Genome Sequence of the Oomycete Lagenidium giganteum ARSEF 373.</title>
        <authorList>
            <person name="Morgan W.R."/>
            <person name="Tartar A."/>
        </authorList>
    </citation>
    <scope>NUCLEOTIDE SEQUENCE</scope>
    <source>
        <strain evidence="8">ARSEF 373</strain>
    </source>
</reference>
<dbReference type="PRINTS" id="PR02001">
    <property type="entry name" value="GCR1CAMPR"/>
</dbReference>
<evidence type="ECO:0000256" key="4">
    <source>
        <dbReference type="ARBA" id="ARBA00023136"/>
    </source>
</evidence>
<dbReference type="InterPro" id="IPR017981">
    <property type="entry name" value="GPCR_2-like_7TM"/>
</dbReference>
<proteinExistence type="predicted"/>
<dbReference type="PRINTS" id="PR00247">
    <property type="entry name" value="GPCRCAMP"/>
</dbReference>
<dbReference type="Gene3D" id="1.20.1070.10">
    <property type="entry name" value="Rhodopsin 7-helix transmembrane proteins"/>
    <property type="match status" value="1"/>
</dbReference>
<gene>
    <name evidence="8" type="ORF">N0F65_004216</name>
</gene>
<keyword evidence="9" id="KW-1185">Reference proteome</keyword>
<dbReference type="InterPro" id="IPR022343">
    <property type="entry name" value="GCR1-cAMP_receptor"/>
</dbReference>
<dbReference type="PROSITE" id="PS50261">
    <property type="entry name" value="G_PROTEIN_RECEP_F2_4"/>
    <property type="match status" value="1"/>
</dbReference>
<name>A0AAV2Z9K5_9STRA</name>
<feature type="transmembrane region" description="Helical" evidence="6">
    <location>
        <begin position="196"/>
        <end position="221"/>
    </location>
</feature>
<keyword evidence="4 6" id="KW-0472">Membrane</keyword>
<dbReference type="Proteomes" id="UP001146120">
    <property type="component" value="Unassembled WGS sequence"/>
</dbReference>
<evidence type="ECO:0000256" key="3">
    <source>
        <dbReference type="ARBA" id="ARBA00022989"/>
    </source>
</evidence>
<feature type="compositionally biased region" description="Acidic residues" evidence="5">
    <location>
        <begin position="314"/>
        <end position="324"/>
    </location>
</feature>
<protein>
    <recommendedName>
        <fullName evidence="7">G-protein coupled receptors family 2 profile 2 domain-containing protein</fullName>
    </recommendedName>
</protein>
<evidence type="ECO:0000256" key="1">
    <source>
        <dbReference type="ARBA" id="ARBA00004141"/>
    </source>
</evidence>
<dbReference type="GO" id="GO:0005886">
    <property type="term" value="C:plasma membrane"/>
    <property type="evidence" value="ECO:0007669"/>
    <property type="project" value="TreeGrafter"/>
</dbReference>
<evidence type="ECO:0000256" key="5">
    <source>
        <dbReference type="SAM" id="MobiDB-lite"/>
    </source>
</evidence>
<dbReference type="InterPro" id="IPR000848">
    <property type="entry name" value="GPCR_cAMP"/>
</dbReference>
<dbReference type="PANTHER" id="PTHR23112:SF0">
    <property type="entry name" value="TRANSMEMBRANE PROTEIN 116"/>
    <property type="match status" value="1"/>
</dbReference>
<reference evidence="8" key="1">
    <citation type="submission" date="2022-11" db="EMBL/GenBank/DDBJ databases">
        <authorList>
            <person name="Morgan W.R."/>
            <person name="Tartar A."/>
        </authorList>
    </citation>
    <scope>NUCLEOTIDE SEQUENCE</scope>
    <source>
        <strain evidence="8">ARSEF 373</strain>
    </source>
</reference>
<keyword evidence="2 6" id="KW-0812">Transmembrane</keyword>
<feature type="transmembrane region" description="Helical" evidence="6">
    <location>
        <begin position="233"/>
        <end position="253"/>
    </location>
</feature>
<dbReference type="AlphaFoldDB" id="A0AAV2Z9K5"/>